<dbReference type="PANTHER" id="PTHR11731:SF118">
    <property type="entry name" value="BLR1971 PROTEIN"/>
    <property type="match status" value="1"/>
</dbReference>
<dbReference type="InterPro" id="IPR001375">
    <property type="entry name" value="Peptidase_S9_cat"/>
</dbReference>
<keyword evidence="3" id="KW-0378">Hydrolase</keyword>
<sequence length="773" mass="87751">MHKLDVMYKIGALIFALLAQQEAAAVNGSRGNREKEVLRPADYNRALTINDRHARLTINAPEEAFWLADGASFAYRSTSNGKRQFMRVNVASGRKQVAFDHEKLAAALNRLGHTEFNADHLPFDRFELADDGGRITFEIEDTAWSCELVNYACSREANRSAIDQQSPYDYTPIAENDPKRASVSPDGKWLAYTKDYNLFLRSKEGPKDIPLTWDGSEGNYYAFSTLSWSPDSRRLAAYRVRPGHKREVHYIESSPGDQRQPRHLTITYPKPGDALALPQPVLFDVGDRREIAIDNALFPNPYDLSPIRWWKDSRGFTFEYNERGHQLYRLAEVEAATGTVRTLIDERSKTFIDYQPLRMDQSNTGKTFRYDVADGREIIWASERDGYEHLYLFDGRTGELKNQITRGAWVVRSVHYVDPIKRRIWFSASGMNKGEDPYFVHAYGINFDGTGLTSLTPETANHQVEFSPDGRYYLDFCSRSDLAPRLMLYRTIDSSELMEVESADISALVAAGWQPPLTFHTRGRDGETEIWGIIHLPINFDRSRRYPVIEKIYAGPTGSFVPKSFSPFVEPLTQLGFVVVQIDGMGTNNRSRAFHDVAWKNLRDAGFPDRILWHKAASAKFSWYDISRVGIFGGSAGGQNAVSALLFHSDFYKVAVANSGCYDNRMDKIWWNEQWMGWPVGIEYSQSSSVDNAHRLQGKLLLIVGELDRNVDPASTFQLADRLIRAGKYFDMLVVPGADHGAPGSYSLLKLLDFFVLNILRQTPPNWNDPSID</sequence>
<comment type="caution">
    <text evidence="3">The sequence shown here is derived from an EMBL/GenBank/DDBJ whole genome shotgun (WGS) entry which is preliminary data.</text>
</comment>
<dbReference type="Pfam" id="PF00326">
    <property type="entry name" value="Peptidase_S9"/>
    <property type="match status" value="1"/>
</dbReference>
<keyword evidence="3" id="KW-0031">Aminopeptidase</keyword>
<proteinExistence type="predicted"/>
<evidence type="ECO:0000313" key="4">
    <source>
        <dbReference type="Proteomes" id="UP000315914"/>
    </source>
</evidence>
<keyword evidence="3" id="KW-0645">Protease</keyword>
<dbReference type="InterPro" id="IPR029058">
    <property type="entry name" value="AB_hydrolase_fold"/>
</dbReference>
<organism evidence="3 4">
    <name type="scientific">Bradyrhizobium sacchari</name>
    <dbReference type="NCBI Taxonomy" id="1399419"/>
    <lineage>
        <taxon>Bacteria</taxon>
        <taxon>Pseudomonadati</taxon>
        <taxon>Pseudomonadota</taxon>
        <taxon>Alphaproteobacteria</taxon>
        <taxon>Hyphomicrobiales</taxon>
        <taxon>Nitrobacteraceae</taxon>
        <taxon>Bradyrhizobium</taxon>
    </lineage>
</organism>
<dbReference type="GO" id="GO:0004177">
    <property type="term" value="F:aminopeptidase activity"/>
    <property type="evidence" value="ECO:0007669"/>
    <property type="project" value="UniProtKB-KW"/>
</dbReference>
<dbReference type="PANTHER" id="PTHR11731">
    <property type="entry name" value="PROTEASE FAMILY S9B,C DIPEPTIDYL-PEPTIDASE IV-RELATED"/>
    <property type="match status" value="1"/>
</dbReference>
<dbReference type="SUPFAM" id="SSF53474">
    <property type="entry name" value="alpha/beta-Hydrolases"/>
    <property type="match status" value="1"/>
</dbReference>
<keyword evidence="4" id="KW-1185">Reference proteome</keyword>
<dbReference type="GO" id="GO:0006508">
    <property type="term" value="P:proteolysis"/>
    <property type="evidence" value="ECO:0007669"/>
    <property type="project" value="InterPro"/>
</dbReference>
<dbReference type="SUPFAM" id="SSF82171">
    <property type="entry name" value="DPP6 N-terminal domain-like"/>
    <property type="match status" value="1"/>
</dbReference>
<dbReference type="EMBL" id="VITW01000009">
    <property type="protein sequence ID" value="TWB69594.1"/>
    <property type="molecule type" value="Genomic_DNA"/>
</dbReference>
<feature type="domain" description="Peptidase S9 prolyl oligopeptidase catalytic" evidence="1">
    <location>
        <begin position="565"/>
        <end position="754"/>
    </location>
</feature>
<dbReference type="Pfam" id="PF00930">
    <property type="entry name" value="DPPIV_N"/>
    <property type="match status" value="1"/>
</dbReference>
<evidence type="ECO:0000259" key="2">
    <source>
        <dbReference type="Pfam" id="PF00930"/>
    </source>
</evidence>
<dbReference type="Gene3D" id="2.140.10.30">
    <property type="entry name" value="Dipeptidylpeptidase IV, N-terminal domain"/>
    <property type="match status" value="1"/>
</dbReference>
<accession>A0A560I2L4</accession>
<dbReference type="Proteomes" id="UP000315914">
    <property type="component" value="Unassembled WGS sequence"/>
</dbReference>
<dbReference type="InterPro" id="IPR002469">
    <property type="entry name" value="Peptidase_S9B_N"/>
</dbReference>
<dbReference type="Gene3D" id="3.40.50.1820">
    <property type="entry name" value="alpha/beta hydrolase"/>
    <property type="match status" value="1"/>
</dbReference>
<reference evidence="3 4" key="1">
    <citation type="submission" date="2019-06" db="EMBL/GenBank/DDBJ databases">
        <title>Genomic Encyclopedia of Type Strains, Phase IV (KMG-V): Genome sequencing to study the core and pangenomes of soil and plant-associated prokaryotes.</title>
        <authorList>
            <person name="Whitman W."/>
        </authorList>
    </citation>
    <scope>NUCLEOTIDE SEQUENCE [LARGE SCALE GENOMIC DNA]</scope>
    <source>
        <strain evidence="3 4">BR 10556</strain>
    </source>
</reference>
<dbReference type="GO" id="GO:0008236">
    <property type="term" value="F:serine-type peptidase activity"/>
    <property type="evidence" value="ECO:0007669"/>
    <property type="project" value="InterPro"/>
</dbReference>
<gene>
    <name evidence="3" type="ORF">FBZ95_109191</name>
</gene>
<dbReference type="InterPro" id="IPR050278">
    <property type="entry name" value="Serine_Prot_S9B/DPPIV"/>
</dbReference>
<feature type="domain" description="Dipeptidylpeptidase IV N-terminal" evidence="2">
    <location>
        <begin position="176"/>
        <end position="483"/>
    </location>
</feature>
<name>A0A560I2L4_9BRAD</name>
<evidence type="ECO:0000259" key="1">
    <source>
        <dbReference type="Pfam" id="PF00326"/>
    </source>
</evidence>
<evidence type="ECO:0000313" key="3">
    <source>
        <dbReference type="EMBL" id="TWB69594.1"/>
    </source>
</evidence>
<protein>
    <submittedName>
        <fullName evidence="3">Dipeptidyl aminopeptidase/acylaminoacyl peptidase</fullName>
    </submittedName>
</protein>
<dbReference type="AlphaFoldDB" id="A0A560I2L4"/>